<name>A0A8T0E832_ARGBR</name>
<evidence type="ECO:0000313" key="1">
    <source>
        <dbReference type="EMBL" id="KAF8767557.1"/>
    </source>
</evidence>
<dbReference type="Gene3D" id="3.10.10.10">
    <property type="entry name" value="HIV Type 1 Reverse Transcriptase, subunit A, domain 1"/>
    <property type="match status" value="1"/>
</dbReference>
<proteinExistence type="predicted"/>
<dbReference type="AlphaFoldDB" id="A0A8T0E832"/>
<accession>A0A8T0E832</accession>
<dbReference type="SUPFAM" id="SSF56672">
    <property type="entry name" value="DNA/RNA polymerases"/>
    <property type="match status" value="1"/>
</dbReference>
<sequence length="163" mass="18676">MLDRAVLRSLKEFVIESRTVEWITVFSESKKRDGYVSYSTQDNVSNRITLAVYDGKTQIPVVNPSNLHLQLKKNRAIFRRNFVPENKYELGCINNTTIHITETPGSKSVSSSPYRVSNYERQVLREIVQELKGQSVIRDSCSEYSCPVLLVSKKTGDKRMVID</sequence>
<dbReference type="EMBL" id="JABXBU010002230">
    <property type="protein sequence ID" value="KAF8767557.1"/>
    <property type="molecule type" value="Genomic_DNA"/>
</dbReference>
<dbReference type="InterPro" id="IPR043502">
    <property type="entry name" value="DNA/RNA_pol_sf"/>
</dbReference>
<comment type="caution">
    <text evidence="1">The sequence shown here is derived from an EMBL/GenBank/DDBJ whole genome shotgun (WGS) entry which is preliminary data.</text>
</comment>
<reference evidence="1" key="1">
    <citation type="journal article" date="2020" name="bioRxiv">
        <title>Chromosome-level reference genome of the European wasp spider Argiope bruennichi: a resource for studies on range expansion and evolutionary adaptation.</title>
        <authorList>
            <person name="Sheffer M.M."/>
            <person name="Hoppe A."/>
            <person name="Krehenwinkel H."/>
            <person name="Uhl G."/>
            <person name="Kuss A.W."/>
            <person name="Jensen L."/>
            <person name="Jensen C."/>
            <person name="Gillespie R.G."/>
            <person name="Hoff K.J."/>
            <person name="Prost S."/>
        </authorList>
    </citation>
    <scope>NUCLEOTIDE SEQUENCE</scope>
</reference>
<reference evidence="1" key="2">
    <citation type="submission" date="2020-06" db="EMBL/GenBank/DDBJ databases">
        <authorList>
            <person name="Sheffer M."/>
        </authorList>
    </citation>
    <scope>NUCLEOTIDE SEQUENCE</scope>
</reference>
<gene>
    <name evidence="1" type="ORF">HNY73_020497</name>
</gene>
<dbReference type="Proteomes" id="UP000807504">
    <property type="component" value="Unassembled WGS sequence"/>
</dbReference>
<evidence type="ECO:0000313" key="2">
    <source>
        <dbReference type="Proteomes" id="UP000807504"/>
    </source>
</evidence>
<organism evidence="1 2">
    <name type="scientific">Argiope bruennichi</name>
    <name type="common">Wasp spider</name>
    <name type="synonym">Aranea bruennichi</name>
    <dbReference type="NCBI Taxonomy" id="94029"/>
    <lineage>
        <taxon>Eukaryota</taxon>
        <taxon>Metazoa</taxon>
        <taxon>Ecdysozoa</taxon>
        <taxon>Arthropoda</taxon>
        <taxon>Chelicerata</taxon>
        <taxon>Arachnida</taxon>
        <taxon>Araneae</taxon>
        <taxon>Araneomorphae</taxon>
        <taxon>Entelegynae</taxon>
        <taxon>Araneoidea</taxon>
        <taxon>Araneidae</taxon>
        <taxon>Argiope</taxon>
    </lineage>
</organism>
<protein>
    <submittedName>
        <fullName evidence="1">Uncharacterized protein</fullName>
    </submittedName>
</protein>
<keyword evidence="2" id="KW-1185">Reference proteome</keyword>
<dbReference type="GO" id="GO:0071897">
    <property type="term" value="P:DNA biosynthetic process"/>
    <property type="evidence" value="ECO:0007669"/>
    <property type="project" value="UniProtKB-ARBA"/>
</dbReference>